<dbReference type="eggNOG" id="COG0406">
    <property type="taxonomic scope" value="Bacteria"/>
</dbReference>
<name>D5P602_9MYCO</name>
<feature type="signal peptide" evidence="1">
    <location>
        <begin position="1"/>
        <end position="23"/>
    </location>
</feature>
<organism evidence="2 3">
    <name type="scientific">Mycobacterium parascrofulaceum ATCC BAA-614</name>
    <dbReference type="NCBI Taxonomy" id="525368"/>
    <lineage>
        <taxon>Bacteria</taxon>
        <taxon>Bacillati</taxon>
        <taxon>Actinomycetota</taxon>
        <taxon>Actinomycetes</taxon>
        <taxon>Mycobacteriales</taxon>
        <taxon>Mycobacteriaceae</taxon>
        <taxon>Mycobacterium</taxon>
        <taxon>Mycobacterium simiae complex</taxon>
    </lineage>
</organism>
<dbReference type="SUPFAM" id="SSF53254">
    <property type="entry name" value="Phosphoglycerate mutase-like"/>
    <property type="match status" value="1"/>
</dbReference>
<dbReference type="InterPro" id="IPR013078">
    <property type="entry name" value="His_Pase_superF_clade-1"/>
</dbReference>
<dbReference type="CDD" id="cd07067">
    <property type="entry name" value="HP_PGM_like"/>
    <property type="match status" value="1"/>
</dbReference>
<dbReference type="HOGENOM" id="CLU_033323_9_5_11"/>
<dbReference type="GO" id="GO:0016791">
    <property type="term" value="F:phosphatase activity"/>
    <property type="evidence" value="ECO:0007669"/>
    <property type="project" value="TreeGrafter"/>
</dbReference>
<protein>
    <submittedName>
        <fullName evidence="2">Phosphoglycerate mutase family protein</fullName>
        <ecNumber evidence="2">5.4.2.-</ecNumber>
    </submittedName>
</protein>
<dbReference type="RefSeq" id="WP_007170617.1">
    <property type="nucleotide sequence ID" value="NZ_GG770556.1"/>
</dbReference>
<keyword evidence="2" id="KW-0413">Isomerase</keyword>
<comment type="caution">
    <text evidence="2">The sequence shown here is derived from an EMBL/GenBank/DDBJ whole genome shotgun (WGS) entry which is preliminary data.</text>
</comment>
<accession>D5P602</accession>
<dbReference type="PANTHER" id="PTHR48100">
    <property type="entry name" value="BROAD-SPECIFICITY PHOSPHATASE YOR283W-RELATED"/>
    <property type="match status" value="1"/>
</dbReference>
<gene>
    <name evidence="2" type="ORF">HMPREF0591_1596</name>
</gene>
<sequence>MPVARLMVAAGVALVVTPCSANAAAPHNITLTLVRHAQSAGNASGLIDTSSPGPELTAKGWCQAVLDSGPLSAKHYDGVFASTMTRTQQTATPTAQALGEPIDVLPGLREIEAGQFEGQPEVNATTFMAVPMRWLHGDRSARIPGSLDGDEFEARFNEAVQHIYDSGDVHPVAFSHGGAIMIWTLMNIREPDLSLPARQQLPNMGRVVLQGNPLQGWTLSEWDSDPPPC</sequence>
<dbReference type="InterPro" id="IPR050275">
    <property type="entry name" value="PGM_Phosphatase"/>
</dbReference>
<dbReference type="Proteomes" id="UP000003653">
    <property type="component" value="Unassembled WGS sequence"/>
</dbReference>
<dbReference type="Gene3D" id="3.40.50.1240">
    <property type="entry name" value="Phosphoglycerate mutase-like"/>
    <property type="match status" value="1"/>
</dbReference>
<dbReference type="InterPro" id="IPR029033">
    <property type="entry name" value="His_PPase_superfam"/>
</dbReference>
<feature type="chain" id="PRO_5003074722" evidence="1">
    <location>
        <begin position="24"/>
        <end position="229"/>
    </location>
</feature>
<reference evidence="2 3" key="1">
    <citation type="submission" date="2010-04" db="EMBL/GenBank/DDBJ databases">
        <authorList>
            <person name="Muzny D."/>
            <person name="Qin X."/>
            <person name="Deng J."/>
            <person name="Jiang H."/>
            <person name="Liu Y."/>
            <person name="Qu J."/>
            <person name="Song X.-Z."/>
            <person name="Zhang L."/>
            <person name="Thornton R."/>
            <person name="Coyle M."/>
            <person name="Francisco L."/>
            <person name="Jackson L."/>
            <person name="Javaid M."/>
            <person name="Korchina V."/>
            <person name="Kovar C."/>
            <person name="Mata R."/>
            <person name="Mathew T."/>
            <person name="Ngo R."/>
            <person name="Nguyen L."/>
            <person name="Nguyen N."/>
            <person name="Okwuonu G."/>
            <person name="Ongeri F."/>
            <person name="Pham C."/>
            <person name="Simmons D."/>
            <person name="Wilczek-Boney K."/>
            <person name="Hale W."/>
            <person name="Jakkamsetti A."/>
            <person name="Pham P."/>
            <person name="Ruth R."/>
            <person name="San Lucas F."/>
            <person name="Warren J."/>
            <person name="Zhang J."/>
            <person name="Zhao Z."/>
            <person name="Zhou C."/>
            <person name="Zhu D."/>
            <person name="Lee S."/>
            <person name="Bess C."/>
            <person name="Blankenburg K."/>
            <person name="Forbes L."/>
            <person name="Fu Q."/>
            <person name="Gubbala S."/>
            <person name="Hirani K."/>
            <person name="Jayaseelan J.C."/>
            <person name="Lara F."/>
            <person name="Munidasa M."/>
            <person name="Palculict T."/>
            <person name="Patil S."/>
            <person name="Pu L.-L."/>
            <person name="Saada N."/>
            <person name="Tang L."/>
            <person name="Weissenberger G."/>
            <person name="Zhu Y."/>
            <person name="Hemphill L."/>
            <person name="Shang Y."/>
            <person name="Youmans B."/>
            <person name="Ayvaz T."/>
            <person name="Ross M."/>
            <person name="Santibanez J."/>
            <person name="Aqrawi P."/>
            <person name="Gross S."/>
            <person name="Joshi V."/>
            <person name="Fowler G."/>
            <person name="Nazareth L."/>
            <person name="Reid J."/>
            <person name="Worley K."/>
            <person name="Petrosino J."/>
            <person name="Highlander S."/>
            <person name="Gibbs R."/>
        </authorList>
    </citation>
    <scope>NUCLEOTIDE SEQUENCE [LARGE SCALE GENOMIC DNA]</scope>
    <source>
        <strain evidence="2 3">ATCC BAA-614</strain>
    </source>
</reference>
<dbReference type="EMBL" id="ADNV01000116">
    <property type="protein sequence ID" value="EFG78488.1"/>
    <property type="molecule type" value="Genomic_DNA"/>
</dbReference>
<keyword evidence="1" id="KW-0732">Signal</keyword>
<evidence type="ECO:0000256" key="1">
    <source>
        <dbReference type="SAM" id="SignalP"/>
    </source>
</evidence>
<keyword evidence="3" id="KW-1185">Reference proteome</keyword>
<dbReference type="Pfam" id="PF00300">
    <property type="entry name" value="His_Phos_1"/>
    <property type="match status" value="1"/>
</dbReference>
<dbReference type="GO" id="GO:0005737">
    <property type="term" value="C:cytoplasm"/>
    <property type="evidence" value="ECO:0007669"/>
    <property type="project" value="TreeGrafter"/>
</dbReference>
<evidence type="ECO:0000313" key="3">
    <source>
        <dbReference type="Proteomes" id="UP000003653"/>
    </source>
</evidence>
<dbReference type="AlphaFoldDB" id="D5P602"/>
<dbReference type="GO" id="GO:0016853">
    <property type="term" value="F:isomerase activity"/>
    <property type="evidence" value="ECO:0007669"/>
    <property type="project" value="UniProtKB-KW"/>
</dbReference>
<proteinExistence type="predicted"/>
<dbReference type="EC" id="5.4.2.-" evidence="2"/>
<evidence type="ECO:0000313" key="2">
    <source>
        <dbReference type="EMBL" id="EFG78488.1"/>
    </source>
</evidence>
<dbReference type="SMART" id="SM00855">
    <property type="entry name" value="PGAM"/>
    <property type="match status" value="1"/>
</dbReference>
<dbReference type="PANTHER" id="PTHR48100:SF58">
    <property type="entry name" value="PE-PGRS FAMILY PROTEIN PE_PGRS11"/>
    <property type="match status" value="1"/>
</dbReference>